<dbReference type="SUPFAM" id="SSF51197">
    <property type="entry name" value="Clavaminate synthase-like"/>
    <property type="match status" value="1"/>
</dbReference>
<keyword evidence="3 6" id="KW-0560">Oxidoreductase</keyword>
<evidence type="ECO:0000256" key="1">
    <source>
        <dbReference type="ARBA" id="ARBA00007730"/>
    </source>
</evidence>
<evidence type="ECO:0000256" key="4">
    <source>
        <dbReference type="SAM" id="Phobius"/>
    </source>
</evidence>
<dbReference type="RefSeq" id="WP_184747967.1">
    <property type="nucleotide sequence ID" value="NZ_JACHGJ010000007.1"/>
</dbReference>
<dbReference type="PANTHER" id="PTHR46332">
    <property type="entry name" value="ASPARTATE BETA-HYDROXYLASE DOMAIN-CONTAINING PROTEIN 2"/>
    <property type="match status" value="1"/>
</dbReference>
<dbReference type="InterPro" id="IPR051821">
    <property type="entry name" value="Asp/Asn_beta-hydroxylase"/>
</dbReference>
<proteinExistence type="inferred from homology"/>
<sequence length="247" mass="28484">MIVVIILVSVVLFLIALFVIEPFLLAFVYSQFLKLFVKNPPFADVEKEFPEGKILKDNWPIIRKELEKVLENVENVPLFHNVDGLQKSISARDGKAWRTFIIKGFDAWLPANAALVPETSELIRQIPRVSLAMFSIIDGGKHIPPHYGFFKSVLRYHLAMIIPEGDCYIEVGGERYSWKEGEHVLFDDTYRHEVWNKTEERRVVLFLDVLRDLPGPMDKMNRYLFSILQKSKKLKAAAARAEVARDV</sequence>
<evidence type="ECO:0000256" key="2">
    <source>
        <dbReference type="ARBA" id="ARBA00022964"/>
    </source>
</evidence>
<dbReference type="AlphaFoldDB" id="A0A841RCL8"/>
<dbReference type="GO" id="GO:0051213">
    <property type="term" value="F:dioxygenase activity"/>
    <property type="evidence" value="ECO:0007669"/>
    <property type="project" value="UniProtKB-KW"/>
</dbReference>
<evidence type="ECO:0000313" key="7">
    <source>
        <dbReference type="Proteomes" id="UP000587760"/>
    </source>
</evidence>
<keyword evidence="4" id="KW-1133">Transmembrane helix</keyword>
<dbReference type="Gene3D" id="2.60.120.330">
    <property type="entry name" value="B-lactam Antibiotic, Isopenicillin N Synthase, Chain"/>
    <property type="match status" value="1"/>
</dbReference>
<keyword evidence="4" id="KW-0812">Transmembrane</keyword>
<reference evidence="6 7" key="1">
    <citation type="submission" date="2020-08" db="EMBL/GenBank/DDBJ databases">
        <title>Genomic Encyclopedia of Type Strains, Phase IV (KMG-IV): sequencing the most valuable type-strain genomes for metagenomic binning, comparative biology and taxonomic classification.</title>
        <authorList>
            <person name="Goeker M."/>
        </authorList>
    </citation>
    <scope>NUCLEOTIDE SEQUENCE [LARGE SCALE GENOMIC DNA]</scope>
    <source>
        <strain evidence="6 7">DSM 2461</strain>
    </source>
</reference>
<evidence type="ECO:0000313" key="6">
    <source>
        <dbReference type="EMBL" id="MBB6481735.1"/>
    </source>
</evidence>
<keyword evidence="4" id="KW-0472">Membrane</keyword>
<gene>
    <name evidence="6" type="ORF">HNR50_003415</name>
</gene>
<dbReference type="PANTHER" id="PTHR46332:SF5">
    <property type="entry name" value="ASPARTATE BETA-HYDROXYLASE DOMAIN CONTAINING 2"/>
    <property type="match status" value="1"/>
</dbReference>
<feature type="domain" description="Aspartyl/asparaginy/proline hydroxylase" evidence="5">
    <location>
        <begin position="57"/>
        <end position="211"/>
    </location>
</feature>
<organism evidence="6 7">
    <name type="scientific">Spirochaeta isovalerica</name>
    <dbReference type="NCBI Taxonomy" id="150"/>
    <lineage>
        <taxon>Bacteria</taxon>
        <taxon>Pseudomonadati</taxon>
        <taxon>Spirochaetota</taxon>
        <taxon>Spirochaetia</taxon>
        <taxon>Spirochaetales</taxon>
        <taxon>Spirochaetaceae</taxon>
        <taxon>Spirochaeta</taxon>
    </lineage>
</organism>
<dbReference type="Proteomes" id="UP000587760">
    <property type="component" value="Unassembled WGS sequence"/>
</dbReference>
<name>A0A841RCL8_9SPIO</name>
<comment type="similarity">
    <text evidence="1">Belongs to the aspartyl/asparaginyl beta-hydroxylase family.</text>
</comment>
<dbReference type="EC" id="1.14.11.-" evidence="6"/>
<dbReference type="EMBL" id="JACHGJ010000007">
    <property type="protein sequence ID" value="MBB6481735.1"/>
    <property type="molecule type" value="Genomic_DNA"/>
</dbReference>
<keyword evidence="7" id="KW-1185">Reference proteome</keyword>
<keyword evidence="2" id="KW-0223">Dioxygenase</keyword>
<dbReference type="Pfam" id="PF05118">
    <property type="entry name" value="Asp_Arg_Hydrox"/>
    <property type="match status" value="1"/>
</dbReference>
<dbReference type="InterPro" id="IPR007803">
    <property type="entry name" value="Asp/Arg/Pro-Hydrxlase"/>
</dbReference>
<comment type="caution">
    <text evidence="6">The sequence shown here is derived from an EMBL/GenBank/DDBJ whole genome shotgun (WGS) entry which is preliminary data.</text>
</comment>
<protein>
    <submittedName>
        <fullName evidence="6">Beta-hydroxylase</fullName>
        <ecNumber evidence="6">1.14.11.-</ecNumber>
    </submittedName>
</protein>
<evidence type="ECO:0000259" key="5">
    <source>
        <dbReference type="Pfam" id="PF05118"/>
    </source>
</evidence>
<evidence type="ECO:0000256" key="3">
    <source>
        <dbReference type="ARBA" id="ARBA00023002"/>
    </source>
</evidence>
<feature type="transmembrane region" description="Helical" evidence="4">
    <location>
        <begin position="6"/>
        <end position="29"/>
    </location>
</feature>
<dbReference type="InterPro" id="IPR027443">
    <property type="entry name" value="IPNS-like_sf"/>
</dbReference>
<accession>A0A841RCL8</accession>